<reference evidence="3" key="1">
    <citation type="journal article" date="2016" name="Genome Biol. Evol.">
        <title>Comparative 'omics' of the Fusarium fujikuroi species complex highlights differences in genetic potential and metabolite synthesis.</title>
        <authorList>
            <person name="Niehaus E.-M."/>
            <person name="Muensterkoetter M."/>
            <person name="Proctor R.H."/>
            <person name="Brown D.W."/>
            <person name="Sharon A."/>
            <person name="Idan Y."/>
            <person name="Oren-Young L."/>
            <person name="Sieber C.M."/>
            <person name="Novak O."/>
            <person name="Pencik A."/>
            <person name="Tarkowska D."/>
            <person name="Hromadova K."/>
            <person name="Freeman S."/>
            <person name="Maymon M."/>
            <person name="Elazar M."/>
            <person name="Youssef S.A."/>
            <person name="El-Shabrawy E.S.M."/>
            <person name="Shalaby A.B.A."/>
            <person name="Houterman P."/>
            <person name="Brock N.L."/>
            <person name="Burkhardt I."/>
            <person name="Tsavkelova E.A."/>
            <person name="Dickschat J.S."/>
            <person name="Galuszka P."/>
            <person name="Gueldener U."/>
            <person name="Tudzynski B."/>
        </authorList>
    </citation>
    <scope>NUCLEOTIDE SEQUENCE [LARGE SCALE GENOMIC DNA]</scope>
    <source>
        <strain evidence="3">MRC7560</strain>
    </source>
</reference>
<evidence type="ECO:0000313" key="3">
    <source>
        <dbReference type="Proteomes" id="UP000184255"/>
    </source>
</evidence>
<protein>
    <submittedName>
        <fullName evidence="2">Related to carboxylesterase</fullName>
    </submittedName>
</protein>
<dbReference type="RefSeq" id="XP_041684042.1">
    <property type="nucleotide sequence ID" value="XM_041833705.1"/>
</dbReference>
<feature type="domain" description="Carboxylesterase type B" evidence="1">
    <location>
        <begin position="16"/>
        <end position="454"/>
    </location>
</feature>
<evidence type="ECO:0000313" key="2">
    <source>
        <dbReference type="EMBL" id="CVK96624.1"/>
    </source>
</evidence>
<dbReference type="PANTHER" id="PTHR11559">
    <property type="entry name" value="CARBOXYLESTERASE"/>
    <property type="match status" value="1"/>
</dbReference>
<dbReference type="VEuPathDB" id="FungiDB:FMAN_10955"/>
<keyword evidence="3" id="KW-1185">Reference proteome</keyword>
<dbReference type="Proteomes" id="UP000184255">
    <property type="component" value="Unassembled WGS sequence"/>
</dbReference>
<dbReference type="GeneID" id="65090207"/>
<dbReference type="InterPro" id="IPR029058">
    <property type="entry name" value="AB_hydrolase_fold"/>
</dbReference>
<dbReference type="Pfam" id="PF00135">
    <property type="entry name" value="COesterase"/>
    <property type="match status" value="1"/>
</dbReference>
<dbReference type="EMBL" id="FCQH01000008">
    <property type="protein sequence ID" value="CVK96624.1"/>
    <property type="molecule type" value="Genomic_DNA"/>
</dbReference>
<name>A0A1L7TDE1_FUSMA</name>
<dbReference type="Gene3D" id="3.40.50.1820">
    <property type="entry name" value="alpha/beta hydrolase"/>
    <property type="match status" value="1"/>
</dbReference>
<sequence length="514" mass="57238">MSITLCHESLRTTLSGTEVSGIAQFRGIPYGYIPRRFEEAKKLDQLPGHLDCTKFGPRCPQIQADVGHLLRIPPHHKLPVEPEDEFECTNLDVTLPKLDSLSSLDKLPVLVWIHGGSQAVSFGTAASGICESYAFLSLTDMTTIVADSVRQRKPIISVTVQYRLNIFALGKGNGEGPVNLALRDQALALQWIQEHISGFKGDPTRVTLAGESAGAVYCHAHLTRNAPVQQYILSSGTLYLSPPQSPKSVQTLRDAVLKQVKAINPLLDLDTASVDEITKAVRHSGLQSFCLEWEEQFEDWQNSSLESKRIMLGDVNKEAVIWQTGVRLLSPNEILAAFDAAGEHSDELKKAYHIYMDRPSSCYNGAIDFINDYKFLLPIQRLEKFFRRDAQIPIFRYLIDEANPWQPSSGAHHAVDLILLFGGFDLSFSRGSELTGQAMRDIWTKFINVEQPWTSSESGRCYGFGPHGVSKVLNDWEVKARRRIAEANILEKMDSMLLDRAFVALAAGRVSLSN</sequence>
<dbReference type="AlphaFoldDB" id="A0A1L7TDE1"/>
<organism evidence="2 3">
    <name type="scientific">Fusarium mangiferae</name>
    <name type="common">Mango malformation disease fungus</name>
    <dbReference type="NCBI Taxonomy" id="192010"/>
    <lineage>
        <taxon>Eukaryota</taxon>
        <taxon>Fungi</taxon>
        <taxon>Dikarya</taxon>
        <taxon>Ascomycota</taxon>
        <taxon>Pezizomycotina</taxon>
        <taxon>Sordariomycetes</taxon>
        <taxon>Hypocreomycetidae</taxon>
        <taxon>Hypocreales</taxon>
        <taxon>Nectriaceae</taxon>
        <taxon>Fusarium</taxon>
        <taxon>Fusarium fujikuroi species complex</taxon>
    </lineage>
</organism>
<dbReference type="InterPro" id="IPR002018">
    <property type="entry name" value="CarbesteraseB"/>
</dbReference>
<comment type="caution">
    <text evidence="2">The sequence shown here is derived from an EMBL/GenBank/DDBJ whole genome shotgun (WGS) entry which is preliminary data.</text>
</comment>
<gene>
    <name evidence="2" type="ORF">FMAN_10955</name>
</gene>
<evidence type="ECO:0000259" key="1">
    <source>
        <dbReference type="Pfam" id="PF00135"/>
    </source>
</evidence>
<dbReference type="SUPFAM" id="SSF53474">
    <property type="entry name" value="alpha/beta-Hydrolases"/>
    <property type="match status" value="1"/>
</dbReference>
<dbReference type="InterPro" id="IPR050309">
    <property type="entry name" value="Type-B_Carboxylest/Lipase"/>
</dbReference>
<proteinExistence type="predicted"/>
<accession>A0A1L7TDE1</accession>